<dbReference type="AlphaFoldDB" id="A0A6J8BQW8"/>
<evidence type="ECO:0000313" key="3">
    <source>
        <dbReference type="Proteomes" id="UP000507470"/>
    </source>
</evidence>
<feature type="region of interest" description="Disordered" evidence="1">
    <location>
        <begin position="42"/>
        <end position="61"/>
    </location>
</feature>
<feature type="compositionally biased region" description="Basic residues" evidence="1">
    <location>
        <begin position="204"/>
        <end position="213"/>
    </location>
</feature>
<organism evidence="2 3">
    <name type="scientific">Mytilus coruscus</name>
    <name type="common">Sea mussel</name>
    <dbReference type="NCBI Taxonomy" id="42192"/>
    <lineage>
        <taxon>Eukaryota</taxon>
        <taxon>Metazoa</taxon>
        <taxon>Spiralia</taxon>
        <taxon>Lophotrochozoa</taxon>
        <taxon>Mollusca</taxon>
        <taxon>Bivalvia</taxon>
        <taxon>Autobranchia</taxon>
        <taxon>Pteriomorphia</taxon>
        <taxon>Mytilida</taxon>
        <taxon>Mytiloidea</taxon>
        <taxon>Mytilidae</taxon>
        <taxon>Mytilinae</taxon>
        <taxon>Mytilus</taxon>
    </lineage>
</organism>
<protein>
    <submittedName>
        <fullName evidence="2">Uncharacterized protein</fullName>
    </submittedName>
</protein>
<feature type="region of interest" description="Disordered" evidence="1">
    <location>
        <begin position="136"/>
        <end position="313"/>
    </location>
</feature>
<feature type="compositionally biased region" description="Polar residues" evidence="1">
    <location>
        <begin position="136"/>
        <end position="149"/>
    </location>
</feature>
<evidence type="ECO:0000256" key="1">
    <source>
        <dbReference type="SAM" id="MobiDB-lite"/>
    </source>
</evidence>
<reference evidence="2 3" key="1">
    <citation type="submission" date="2020-06" db="EMBL/GenBank/DDBJ databases">
        <authorList>
            <person name="Li R."/>
            <person name="Bekaert M."/>
        </authorList>
    </citation>
    <scope>NUCLEOTIDE SEQUENCE [LARGE SCALE GENOMIC DNA]</scope>
    <source>
        <strain evidence="3">wild</strain>
    </source>
</reference>
<evidence type="ECO:0000313" key="2">
    <source>
        <dbReference type="EMBL" id="CAC5385470.1"/>
    </source>
</evidence>
<feature type="compositionally biased region" description="Basic and acidic residues" evidence="1">
    <location>
        <begin position="160"/>
        <end position="182"/>
    </location>
</feature>
<gene>
    <name evidence="2" type="ORF">MCOR_21015</name>
</gene>
<dbReference type="Proteomes" id="UP000507470">
    <property type="component" value="Unassembled WGS sequence"/>
</dbReference>
<keyword evidence="3" id="KW-1185">Reference proteome</keyword>
<dbReference type="EMBL" id="CACVKT020003719">
    <property type="protein sequence ID" value="CAC5385470.1"/>
    <property type="molecule type" value="Genomic_DNA"/>
</dbReference>
<accession>A0A6J8BQW8</accession>
<sequence length="313" mass="37761">MVDLKEHITANHRSKIELMPFSFLSENWILDGQLSKKMVKGTQEDLEEVKQEPTSRSHSPIRPTIYEGLALQQLTLRLGDTTSIFKLNLGVSIRYYQINLKEHKMLDALMSRMSALEYIADIKTSDELFPGKQQITTIPKPLSSPSTSGILLEDDSDEKEEQHENMKVSSPKMKEREIEKNIRNRMNIMNTRSRNLSKEMMNRRMTRKYRRKRTETQKHDEEIRLKEEEQRRQEKQKQDEEIRLKEDEKRRQEKLKQDKEVRLKEDEQRRQEKLKQDKDIRLKEDEQTRQERQKKDEEVRLKEEKRKREEKLN</sequence>
<proteinExistence type="predicted"/>
<feature type="compositionally biased region" description="Basic and acidic residues" evidence="1">
    <location>
        <begin position="214"/>
        <end position="313"/>
    </location>
</feature>
<name>A0A6J8BQW8_MYTCO</name>